<dbReference type="PANTHER" id="PTHR12243:SF67">
    <property type="entry name" value="COREPRESSOR OF PANGOLIN, ISOFORM A-RELATED"/>
    <property type="match status" value="1"/>
</dbReference>
<dbReference type="InterPro" id="IPR006578">
    <property type="entry name" value="MADF-dom"/>
</dbReference>
<evidence type="ECO:0000313" key="4">
    <source>
        <dbReference type="Proteomes" id="UP001154114"/>
    </source>
</evidence>
<evidence type="ECO:0000259" key="2">
    <source>
        <dbReference type="PROSITE" id="PS51029"/>
    </source>
</evidence>
<keyword evidence="4" id="KW-1185">Reference proteome</keyword>
<dbReference type="Pfam" id="PF10545">
    <property type="entry name" value="MADF_DNA_bdg"/>
    <property type="match status" value="1"/>
</dbReference>
<gene>
    <name evidence="3" type="ORF">CINC_LOCUS8461</name>
</gene>
<dbReference type="GO" id="GO:0005634">
    <property type="term" value="C:nucleus"/>
    <property type="evidence" value="ECO:0007669"/>
    <property type="project" value="TreeGrafter"/>
</dbReference>
<reference evidence="3" key="1">
    <citation type="submission" date="2021-12" db="EMBL/GenBank/DDBJ databases">
        <authorList>
            <person name="King R."/>
        </authorList>
    </citation>
    <scope>NUCLEOTIDE SEQUENCE</scope>
</reference>
<dbReference type="EMBL" id="LR824030">
    <property type="protein sequence ID" value="CAD0206165.1"/>
    <property type="molecule type" value="Genomic_DNA"/>
</dbReference>
<dbReference type="AlphaFoldDB" id="A0A9N8L0J1"/>
<evidence type="ECO:0000256" key="1">
    <source>
        <dbReference type="SAM" id="MobiDB-lite"/>
    </source>
</evidence>
<name>A0A9N8L0J1_CHRIL</name>
<dbReference type="InterPro" id="IPR039353">
    <property type="entry name" value="TF_Adf1"/>
</dbReference>
<protein>
    <recommendedName>
        <fullName evidence="2">MADF domain-containing protein</fullName>
    </recommendedName>
</protein>
<evidence type="ECO:0000313" key="3">
    <source>
        <dbReference type="EMBL" id="CAD0206165.1"/>
    </source>
</evidence>
<feature type="region of interest" description="Disordered" evidence="1">
    <location>
        <begin position="108"/>
        <end position="139"/>
    </location>
</feature>
<feature type="domain" description="MADF" evidence="2">
    <location>
        <begin position="9"/>
        <end position="95"/>
    </location>
</feature>
<dbReference type="Proteomes" id="UP001154114">
    <property type="component" value="Chromosome 27"/>
</dbReference>
<accession>A0A9N8L0J1</accession>
<dbReference type="GO" id="GO:0006357">
    <property type="term" value="P:regulation of transcription by RNA polymerase II"/>
    <property type="evidence" value="ECO:0007669"/>
    <property type="project" value="TreeGrafter"/>
</dbReference>
<feature type="region of interest" description="Disordered" evidence="1">
    <location>
        <begin position="219"/>
        <end position="242"/>
    </location>
</feature>
<proteinExistence type="predicted"/>
<dbReference type="GO" id="GO:0005667">
    <property type="term" value="C:transcription regulator complex"/>
    <property type="evidence" value="ECO:0007669"/>
    <property type="project" value="TreeGrafter"/>
</dbReference>
<dbReference type="SMART" id="SM00595">
    <property type="entry name" value="MADF"/>
    <property type="match status" value="1"/>
</dbReference>
<organism evidence="3 4">
    <name type="scientific">Chrysodeixis includens</name>
    <name type="common">Soybean looper</name>
    <name type="synonym">Pseudoplusia includens</name>
    <dbReference type="NCBI Taxonomy" id="689277"/>
    <lineage>
        <taxon>Eukaryota</taxon>
        <taxon>Metazoa</taxon>
        <taxon>Ecdysozoa</taxon>
        <taxon>Arthropoda</taxon>
        <taxon>Hexapoda</taxon>
        <taxon>Insecta</taxon>
        <taxon>Pterygota</taxon>
        <taxon>Neoptera</taxon>
        <taxon>Endopterygota</taxon>
        <taxon>Lepidoptera</taxon>
        <taxon>Glossata</taxon>
        <taxon>Ditrysia</taxon>
        <taxon>Noctuoidea</taxon>
        <taxon>Noctuidae</taxon>
        <taxon>Plusiinae</taxon>
        <taxon>Chrysodeixis</taxon>
    </lineage>
</organism>
<feature type="compositionally biased region" description="Low complexity" evidence="1">
    <location>
        <begin position="219"/>
        <end position="230"/>
    </location>
</feature>
<dbReference type="PANTHER" id="PTHR12243">
    <property type="entry name" value="MADF DOMAIN TRANSCRIPTION FACTOR"/>
    <property type="match status" value="1"/>
</dbReference>
<dbReference type="PROSITE" id="PS51029">
    <property type="entry name" value="MADF"/>
    <property type="match status" value="1"/>
</dbReference>
<dbReference type="OrthoDB" id="10262320at2759"/>
<sequence length="242" mass="28477">MFHEKLDIKLIRLVRDNAVLYDFNHAKYMDFNTREVAWQKIGDELKRPAADCKVRWINIRDVHRRILKKNQTEPVHPPRQYKYESEMSFMKPFYRDVVVINMEYDEEKVPPEDWPEEEEGDQPAASEDSDVPVKKVKIKKRKSRKRKEIVFADDAKPSTSTSTYNDTTSPELDQKDPVDAFLLSIGATLKTFSPYHMNVAKSKIFAVVQEHDLQQIVQRQNQEQSQEQNQLDIKVTTTESLY</sequence>